<evidence type="ECO:0000256" key="3">
    <source>
        <dbReference type="ARBA" id="ARBA00022538"/>
    </source>
</evidence>
<evidence type="ECO:0000256" key="12">
    <source>
        <dbReference type="ARBA" id="ARBA00061604"/>
    </source>
</evidence>
<feature type="domain" description="Inward rectifier potassium channel C-terminal" evidence="21">
    <location>
        <begin position="297"/>
        <end position="470"/>
    </location>
</feature>
<organism evidence="22">
    <name type="scientific">Halocynthia roretzi</name>
    <name type="common">Sea squirt</name>
    <name type="synonym">Cynthia roretzi</name>
    <dbReference type="NCBI Taxonomy" id="7729"/>
    <lineage>
        <taxon>Eukaryota</taxon>
        <taxon>Metazoa</taxon>
        <taxon>Chordata</taxon>
        <taxon>Tunicata</taxon>
        <taxon>Ascidiacea</taxon>
        <taxon>Stolidobranchia</taxon>
        <taxon>Pyuridae</taxon>
        <taxon>Halocynthia</taxon>
    </lineage>
</organism>
<dbReference type="PANTHER" id="PTHR11767">
    <property type="entry name" value="INWARD RECTIFIER POTASSIUM CHANNEL"/>
    <property type="match status" value="1"/>
</dbReference>
<keyword evidence="9 19" id="KW-0472">Membrane</keyword>
<keyword evidence="5 17" id="KW-0851">Voltage-gated channel</keyword>
<keyword evidence="2 17" id="KW-0813">Transport</keyword>
<keyword evidence="3 17" id="KW-0633">Potassium transport</keyword>
<dbReference type="AlphaFoldDB" id="Q8WST7"/>
<evidence type="ECO:0000256" key="5">
    <source>
        <dbReference type="ARBA" id="ARBA00022882"/>
    </source>
</evidence>
<dbReference type="Gene3D" id="2.60.40.1400">
    <property type="entry name" value="G protein-activated inward rectifier potassium channel 1"/>
    <property type="match status" value="1"/>
</dbReference>
<reference evidence="22" key="1">
    <citation type="submission" date="2000-12" db="EMBL/GenBank/DDBJ databases">
        <title>Primary structure, developmental expression and functional properties of an inward rectifier potassium channel of the tunicate.</title>
        <authorList>
            <person name="Murata Y."/>
            <person name="Okado H."/>
            <person name="Katsuyama Y."/>
            <person name="Okamura Y."/>
            <person name="Kubo Y."/>
        </authorList>
    </citation>
    <scope>NUCLEOTIDE SEQUENCE</scope>
</reference>
<dbReference type="InterPro" id="IPR013518">
    <property type="entry name" value="K_chnl_inward-rec_Kir_cyto"/>
</dbReference>
<evidence type="ECO:0000256" key="19">
    <source>
        <dbReference type="SAM" id="Phobius"/>
    </source>
</evidence>
<evidence type="ECO:0000313" key="22">
    <source>
        <dbReference type="EMBL" id="BAB78515.1"/>
    </source>
</evidence>
<evidence type="ECO:0000256" key="7">
    <source>
        <dbReference type="ARBA" id="ARBA00022989"/>
    </source>
</evidence>
<dbReference type="InterPro" id="IPR016449">
    <property type="entry name" value="K_chnl_inward-rec_Kir"/>
</dbReference>
<dbReference type="Pfam" id="PF17655">
    <property type="entry name" value="IRK_C"/>
    <property type="match status" value="1"/>
</dbReference>
<evidence type="ECO:0000259" key="21">
    <source>
        <dbReference type="Pfam" id="PF17655"/>
    </source>
</evidence>
<evidence type="ECO:0000256" key="11">
    <source>
        <dbReference type="ARBA" id="ARBA00034430"/>
    </source>
</evidence>
<dbReference type="Pfam" id="PF01007">
    <property type="entry name" value="IRK"/>
    <property type="match status" value="1"/>
</dbReference>
<comment type="subcellular location">
    <subcellularLocation>
        <location evidence="1 17">Membrane</location>
        <topology evidence="1 17">Multi-pass membrane protein</topology>
    </subcellularLocation>
</comment>
<evidence type="ECO:0000256" key="1">
    <source>
        <dbReference type="ARBA" id="ARBA00004141"/>
    </source>
</evidence>
<evidence type="ECO:0000256" key="18">
    <source>
        <dbReference type="SAM" id="MobiDB-lite"/>
    </source>
</evidence>
<keyword evidence="8 17" id="KW-0406">Ion transport</keyword>
<keyword evidence="10 17" id="KW-0407">Ion channel</keyword>
<dbReference type="InterPro" id="IPR041647">
    <property type="entry name" value="IRK_C"/>
</dbReference>
<comment type="subunit">
    <text evidence="13">Associates with KCNJ3/GIRK1 to form a G-protein-activated heteromultimer pore-forming unit. Interacts (via PDZ-binding motif) with SNX27 (via PDZ domain); the interaction is required when endocytosed to prevent degradation in lysosomes and promote recycling to the plasma membrane.</text>
</comment>
<dbReference type="PRINTS" id="PR01320">
    <property type="entry name" value="KIRCHANNEL"/>
</dbReference>
<dbReference type="FunFam" id="1.10.287.70:FF:000019">
    <property type="entry name" value="G protein-activated inward rectifier potassium channel 1"/>
    <property type="match status" value="1"/>
</dbReference>
<dbReference type="GO" id="GO:0005242">
    <property type="term" value="F:inward rectifier potassium channel activity"/>
    <property type="evidence" value="ECO:0007669"/>
    <property type="project" value="InterPro"/>
</dbReference>
<evidence type="ECO:0000256" key="9">
    <source>
        <dbReference type="ARBA" id="ARBA00023136"/>
    </source>
</evidence>
<sequence length="745" mass="84714">MRYTIDTVSKVLHHTSTSKALVNARKSQIGEHCIVKEHRMDLSQKSPRLGRNIMDTVSNRIPIESRDAYIQISNDSQDLDPTTDDTLRNMSNRSSNPIIMTCSGLNDNSSNSSSLQRIVYGSEYINDMHASSRSLASRNMHRRKNCRFIKKSGHCNVGHTNVNKKPQRFLADIFTTCVDLKWRWNLLLFSAAFILSWLFFGFIYWIISYIHGDFSTNQTDIQCISNLESSSPFTSTFLFSLETQTTIGYGSRAVTEECPMAILTVVIQSVYGCIIDAFMIGLIMAKISRPKKRAETLLFSKKAVISMRDGQLCLMVRVGNLRKSHLVEATIRMQYIYSRETIEGEFIPLEQVDLHLDLKNDSDRLFLVTPQTICHPIDSDSPLYHLNKESLKEANFEVIVILEGMVEATGMTTQARASYVPDEIMWGHRFENVITFSRTSRYNVDFRKFDRSYEVPETPKCSSKYLQDMQNADTVSERIMLQDKEQNRKNTSKDATREDFSVSDGRDSGYTAPEDYQATDSNKTLNSTSTCGSSYINHDTENRRRSWTKKAIEDTMNKNSNQYESTNMDKCQTSSDILPNMKQDMQIKTNRNSADMTAQMTLTHNEKNEALNSTARPRSGNVRISTAIPLDILKISTVTVPEEVAKNKNGTSFIGDQNPKSNLKELQNNNESKKSTEILSGGRSSLLVPRQKKTQTEHVNILATTRQDDIVQQIKEDPLENKSLLDNTSPVKKICEVEMPEIKIE</sequence>
<evidence type="ECO:0000256" key="13">
    <source>
        <dbReference type="ARBA" id="ARBA00062687"/>
    </source>
</evidence>
<gene>
    <name evidence="22" type="primary">TuIRK</name>
</gene>
<feature type="transmembrane region" description="Helical" evidence="19">
    <location>
        <begin position="186"/>
        <end position="207"/>
    </location>
</feature>
<dbReference type="FunFam" id="2.60.40.1400:FF:000001">
    <property type="entry name" value="G protein-activated inward rectifier potassium channel 2"/>
    <property type="match status" value="1"/>
</dbReference>
<evidence type="ECO:0000256" key="15">
    <source>
        <dbReference type="ARBA" id="ARBA00076077"/>
    </source>
</evidence>
<dbReference type="GO" id="GO:0034765">
    <property type="term" value="P:regulation of monoatomic ion transmembrane transport"/>
    <property type="evidence" value="ECO:0007669"/>
    <property type="project" value="TreeGrafter"/>
</dbReference>
<keyword evidence="4 17" id="KW-0812">Transmembrane</keyword>
<dbReference type="GO" id="GO:0034702">
    <property type="term" value="C:monoatomic ion channel complex"/>
    <property type="evidence" value="ECO:0007669"/>
    <property type="project" value="UniProtKB-KW"/>
</dbReference>
<proteinExistence type="evidence at transcript level"/>
<dbReference type="Gene3D" id="1.10.287.70">
    <property type="match status" value="1"/>
</dbReference>
<name>Q8WST7_HALRO</name>
<accession>Q8WST7</accession>
<dbReference type="SUPFAM" id="SSF81324">
    <property type="entry name" value="Voltage-gated potassium channels"/>
    <property type="match status" value="1"/>
</dbReference>
<comment type="catalytic activity">
    <reaction evidence="11">
        <text>K(+)(in) = K(+)(out)</text>
        <dbReference type="Rhea" id="RHEA:29463"/>
        <dbReference type="ChEBI" id="CHEBI:29103"/>
    </reaction>
</comment>
<feature type="region of interest" description="Disordered" evidence="18">
    <location>
        <begin position="480"/>
        <end position="544"/>
    </location>
</feature>
<comment type="similarity">
    <text evidence="12">Belongs to the inward rectifier-type potassium channel (TC 1.A.2.1) family. KCNJ9 subfamily.</text>
</comment>
<dbReference type="InterPro" id="IPR040445">
    <property type="entry name" value="Kir_TM"/>
</dbReference>
<keyword evidence="6 17" id="KW-0630">Potassium</keyword>
<keyword evidence="7 19" id="KW-1133">Transmembrane helix</keyword>
<evidence type="ECO:0000256" key="16">
    <source>
        <dbReference type="ARBA" id="ARBA00081071"/>
    </source>
</evidence>
<evidence type="ECO:0000256" key="8">
    <source>
        <dbReference type="ARBA" id="ARBA00023065"/>
    </source>
</evidence>
<feature type="compositionally biased region" description="Basic and acidic residues" evidence="18">
    <location>
        <begin position="480"/>
        <end position="507"/>
    </location>
</feature>
<feature type="domain" description="Potassium channel inwardly rectifying transmembrane" evidence="20">
    <location>
        <begin position="149"/>
        <end position="290"/>
    </location>
</feature>
<dbReference type="EMBL" id="AB052084">
    <property type="protein sequence ID" value="BAB78515.1"/>
    <property type="molecule type" value="mRNA"/>
</dbReference>
<evidence type="ECO:0000256" key="10">
    <source>
        <dbReference type="ARBA" id="ARBA00023303"/>
    </source>
</evidence>
<dbReference type="PANTHER" id="PTHR11767:SF102">
    <property type="entry name" value="INWARDLY RECTIFYING POTASSIUM CHANNEL 1, ISOFORM F"/>
    <property type="match status" value="1"/>
</dbReference>
<evidence type="ECO:0000256" key="14">
    <source>
        <dbReference type="ARBA" id="ARBA00072191"/>
    </source>
</evidence>
<dbReference type="GO" id="GO:1990573">
    <property type="term" value="P:potassium ion import across plasma membrane"/>
    <property type="evidence" value="ECO:0007669"/>
    <property type="project" value="TreeGrafter"/>
</dbReference>
<protein>
    <recommendedName>
        <fullName evidence="14">G protein-activated inward rectifier potassium channel 3</fullName>
    </recommendedName>
    <alternativeName>
        <fullName evidence="16">Inward rectifier K(+) channel Kir3.3</fullName>
    </alternativeName>
    <alternativeName>
        <fullName evidence="15">Potassium channel, inwardly rectifying subfamily J member 9</fullName>
    </alternativeName>
</protein>
<dbReference type="GO" id="GO:0005886">
    <property type="term" value="C:plasma membrane"/>
    <property type="evidence" value="ECO:0007669"/>
    <property type="project" value="TreeGrafter"/>
</dbReference>
<evidence type="ECO:0000259" key="20">
    <source>
        <dbReference type="Pfam" id="PF01007"/>
    </source>
</evidence>
<dbReference type="InterPro" id="IPR014756">
    <property type="entry name" value="Ig_E-set"/>
</dbReference>
<dbReference type="SUPFAM" id="SSF81296">
    <property type="entry name" value="E set domains"/>
    <property type="match status" value="1"/>
</dbReference>
<evidence type="ECO:0000256" key="2">
    <source>
        <dbReference type="ARBA" id="ARBA00022448"/>
    </source>
</evidence>
<evidence type="ECO:0000256" key="6">
    <source>
        <dbReference type="ARBA" id="ARBA00022958"/>
    </source>
</evidence>
<evidence type="ECO:0000256" key="17">
    <source>
        <dbReference type="RuleBase" id="RU003822"/>
    </source>
</evidence>
<feature type="compositionally biased region" description="Polar residues" evidence="18">
    <location>
        <begin position="518"/>
        <end position="537"/>
    </location>
</feature>
<evidence type="ECO:0000256" key="4">
    <source>
        <dbReference type="ARBA" id="ARBA00022692"/>
    </source>
</evidence>
<feature type="transmembrane region" description="Helical" evidence="19">
    <location>
        <begin position="260"/>
        <end position="283"/>
    </location>
</feature>